<gene>
    <name evidence="1" type="ORF">MNY58_08800</name>
</gene>
<evidence type="ECO:0000313" key="2">
    <source>
        <dbReference type="Proteomes" id="UP001056588"/>
    </source>
</evidence>
<sequence length="49" mass="5832">MAKKNEALKYVNSRTGIQHDYDSNGFWGVIRLPFFDDLKKDEKVWANRE</sequence>
<protein>
    <submittedName>
        <fullName evidence="1">Uncharacterized protein</fullName>
    </submittedName>
</protein>
<dbReference type="RefSeq" id="WP_249740086.1">
    <property type="nucleotide sequence ID" value="NZ_CP093217.1"/>
</dbReference>
<name>A0ABY4Q9N9_9STAP</name>
<evidence type="ECO:0000313" key="1">
    <source>
        <dbReference type="EMBL" id="UQW80689.1"/>
    </source>
</evidence>
<proteinExistence type="predicted"/>
<dbReference type="Proteomes" id="UP001056588">
    <property type="component" value="Chromosome"/>
</dbReference>
<accession>A0ABY4Q9N9</accession>
<dbReference type="EMBL" id="CP093217">
    <property type="protein sequence ID" value="UQW80689.1"/>
    <property type="molecule type" value="Genomic_DNA"/>
</dbReference>
<organism evidence="1 2">
    <name type="scientific">Staphylococcus edaphicus</name>
    <dbReference type="NCBI Taxonomy" id="1955013"/>
    <lineage>
        <taxon>Bacteria</taxon>
        <taxon>Bacillati</taxon>
        <taxon>Bacillota</taxon>
        <taxon>Bacilli</taxon>
        <taxon>Bacillales</taxon>
        <taxon>Staphylococcaceae</taxon>
        <taxon>Staphylococcus</taxon>
    </lineage>
</organism>
<keyword evidence="2" id="KW-1185">Reference proteome</keyword>
<reference evidence="1" key="1">
    <citation type="submission" date="2022-03" db="EMBL/GenBank/DDBJ databases">
        <title>Complete Genome Sequence of Staphylococcus edaphicus strain CCM 8731.</title>
        <authorList>
            <person name="Rimmer C.O."/>
            <person name="Thomas J.C."/>
        </authorList>
    </citation>
    <scope>NUCLEOTIDE SEQUENCE</scope>
    <source>
        <strain evidence="1">CCM 8731</strain>
    </source>
</reference>